<dbReference type="PANTHER" id="PTHR43798">
    <property type="entry name" value="MONOACYLGLYCEROL LIPASE"/>
    <property type="match status" value="1"/>
</dbReference>
<dbReference type="InterPro" id="IPR000639">
    <property type="entry name" value="Epox_hydrolase-like"/>
</dbReference>
<dbReference type="AlphaFoldDB" id="A0AA95BRT6"/>
<dbReference type="Pfam" id="PF12697">
    <property type="entry name" value="Abhydrolase_6"/>
    <property type="match status" value="1"/>
</dbReference>
<dbReference type="PRINTS" id="PR00412">
    <property type="entry name" value="EPOXHYDRLASE"/>
</dbReference>
<organism evidence="2 3">
    <name type="scientific">Glutamicibacter halophytocola</name>
    <dbReference type="NCBI Taxonomy" id="1933880"/>
    <lineage>
        <taxon>Bacteria</taxon>
        <taxon>Bacillati</taxon>
        <taxon>Actinomycetota</taxon>
        <taxon>Actinomycetes</taxon>
        <taxon>Micrococcales</taxon>
        <taxon>Micrococcaceae</taxon>
        <taxon>Glutamicibacter</taxon>
    </lineage>
</organism>
<evidence type="ECO:0000313" key="3">
    <source>
        <dbReference type="Proteomes" id="UP001060018"/>
    </source>
</evidence>
<keyword evidence="2" id="KW-0378">Hydrolase</keyword>
<dbReference type="EMBL" id="CP102487">
    <property type="protein sequence ID" value="UUX57868.1"/>
    <property type="molecule type" value="Genomic_DNA"/>
</dbReference>
<dbReference type="InterPro" id="IPR000073">
    <property type="entry name" value="AB_hydrolase_1"/>
</dbReference>
<dbReference type="RefSeq" id="WP_257745316.1">
    <property type="nucleotide sequence ID" value="NZ_CP102487.1"/>
</dbReference>
<dbReference type="PANTHER" id="PTHR43798:SF6">
    <property type="entry name" value="HYDROLASE, PUTATIVE (AFU_ORTHOLOGUE AFUA_4G13070)-RELATED"/>
    <property type="match status" value="1"/>
</dbReference>
<feature type="domain" description="AB hydrolase-1" evidence="1">
    <location>
        <begin position="12"/>
        <end position="248"/>
    </location>
</feature>
<sequence length="264" mass="29372">MHKIHGSGLPLFMIHGNGVDHRILLPLDGALAESGIFERHYIDLPGFGESDPLSNAGGLPELADWLESEIHSIIGDGPFAVLGNSMGGLLCQEIADRFEDAVQGIFLIAPAVYPDSEQRTLPERAVAIHDQELFLSLSKRDAELFADVAVIQTREAWEEFSKWVLPGILSANLRAMAKLAKRYFLEPLPLHRENQLSIPVSIVCGRDDHVTGFEDPQRLTLRYPDLHLKIIESAGHNVHIEQPALVAHEIRAWAERVQRLPLSK</sequence>
<dbReference type="InterPro" id="IPR050266">
    <property type="entry name" value="AB_hydrolase_sf"/>
</dbReference>
<dbReference type="PRINTS" id="PR00111">
    <property type="entry name" value="ABHYDROLASE"/>
</dbReference>
<protein>
    <submittedName>
        <fullName evidence="2">Alpha/beta hydrolase</fullName>
    </submittedName>
</protein>
<dbReference type="InterPro" id="IPR029058">
    <property type="entry name" value="AB_hydrolase_fold"/>
</dbReference>
<name>A0AA95BRT6_9MICC</name>
<proteinExistence type="predicted"/>
<dbReference type="GO" id="GO:0016787">
    <property type="term" value="F:hydrolase activity"/>
    <property type="evidence" value="ECO:0007669"/>
    <property type="project" value="UniProtKB-KW"/>
</dbReference>
<reference evidence="2" key="1">
    <citation type="journal article" date="2022" name="Pest Manag. Sci.">
        <title>Glutamicibacter halophytocola-mediated host fitness of potato tuber moth on Solanaceae crops.</title>
        <authorList>
            <person name="Wang W."/>
            <person name="Xiao G."/>
            <person name="Du G."/>
            <person name="Chang L."/>
            <person name="Yang Y."/>
            <person name="Ye J."/>
            <person name="Chen B."/>
        </authorList>
    </citation>
    <scope>NUCLEOTIDE SEQUENCE</scope>
    <source>
        <strain evidence="2">S2</strain>
    </source>
</reference>
<dbReference type="SUPFAM" id="SSF53474">
    <property type="entry name" value="alpha/beta-Hydrolases"/>
    <property type="match status" value="1"/>
</dbReference>
<accession>A0AA95BRT6</accession>
<dbReference type="Gene3D" id="3.40.50.1820">
    <property type="entry name" value="alpha/beta hydrolase"/>
    <property type="match status" value="1"/>
</dbReference>
<dbReference type="Proteomes" id="UP001060018">
    <property type="component" value="Chromosome"/>
</dbReference>
<evidence type="ECO:0000313" key="2">
    <source>
        <dbReference type="EMBL" id="UUX57868.1"/>
    </source>
</evidence>
<evidence type="ECO:0000259" key="1">
    <source>
        <dbReference type="Pfam" id="PF12697"/>
    </source>
</evidence>
<gene>
    <name evidence="2" type="ORF">NUH22_11155</name>
</gene>